<accession>Q1IVA3</accession>
<dbReference type="InterPro" id="IPR036291">
    <property type="entry name" value="NAD(P)-bd_dom_sf"/>
</dbReference>
<dbReference type="EnsemblBacteria" id="ABF39197">
    <property type="protein sequence ID" value="ABF39197"/>
    <property type="gene ID" value="Acid345_0192"/>
</dbReference>
<dbReference type="Pfam" id="PF00107">
    <property type="entry name" value="ADH_zinc_N"/>
    <property type="match status" value="1"/>
</dbReference>
<sequence length="323" mass="35096">MKALLVEQLGKLESLALRDVPDPQVKPDRVVVNIEAAGVNFADISSSMGKYPGVKVPYIAGREFAGTVEGTGERVMGYTQMGAFAEKIAIPRAFIWPQPQGWTSVESAAFPVNFFTAYLVYWKAGLTADAFEPAAPSKSPRRALIHAVAGGVGTAAVQIGKLLGIETIGTSSSDEKLEKAKALGLTHGINYSHDDYQQRVMELTNGEGVDCVFEMLGGEHTKRSTRCTREFGRVILYGTATGERPEFDTLTMYSKSISVHGLWLSTLANNREVIAAAWIALKPWVEAGQLKPEVGHVMPMANASEAYKLMLNRKNYGKIILTV</sequence>
<dbReference type="Proteomes" id="UP000002432">
    <property type="component" value="Chromosome"/>
</dbReference>
<evidence type="ECO:0000313" key="4">
    <source>
        <dbReference type="EMBL" id="ABF39197.1"/>
    </source>
</evidence>
<keyword evidence="1" id="KW-0521">NADP</keyword>
<dbReference type="RefSeq" id="WP_011520999.1">
    <property type="nucleotide sequence ID" value="NC_008009.1"/>
</dbReference>
<dbReference type="Pfam" id="PF08240">
    <property type="entry name" value="ADH_N"/>
    <property type="match status" value="1"/>
</dbReference>
<dbReference type="Gene3D" id="3.40.50.720">
    <property type="entry name" value="NAD(P)-binding Rossmann-like Domain"/>
    <property type="match status" value="1"/>
</dbReference>
<dbReference type="GO" id="GO:0070402">
    <property type="term" value="F:NADPH binding"/>
    <property type="evidence" value="ECO:0007669"/>
    <property type="project" value="TreeGrafter"/>
</dbReference>
<organism evidence="4 5">
    <name type="scientific">Koribacter versatilis (strain Ellin345)</name>
    <dbReference type="NCBI Taxonomy" id="204669"/>
    <lineage>
        <taxon>Bacteria</taxon>
        <taxon>Pseudomonadati</taxon>
        <taxon>Acidobacteriota</taxon>
        <taxon>Terriglobia</taxon>
        <taxon>Terriglobales</taxon>
        <taxon>Candidatus Korobacteraceae</taxon>
        <taxon>Candidatus Korobacter</taxon>
    </lineage>
</organism>
<dbReference type="EMBL" id="CP000360">
    <property type="protein sequence ID" value="ABF39197.1"/>
    <property type="molecule type" value="Genomic_DNA"/>
</dbReference>
<dbReference type="SUPFAM" id="SSF50129">
    <property type="entry name" value="GroES-like"/>
    <property type="match status" value="1"/>
</dbReference>
<proteinExistence type="predicted"/>
<dbReference type="SMART" id="SM00829">
    <property type="entry name" value="PKS_ER"/>
    <property type="match status" value="1"/>
</dbReference>
<dbReference type="HOGENOM" id="CLU_026673_3_1_0"/>
<protein>
    <submittedName>
        <fullName evidence="4">Alcohol dehydrogenase, zinc-binding protein</fullName>
    </submittedName>
</protein>
<dbReference type="PANTHER" id="PTHR48106:SF13">
    <property type="entry name" value="QUINONE OXIDOREDUCTASE-RELATED"/>
    <property type="match status" value="1"/>
</dbReference>
<keyword evidence="2" id="KW-0560">Oxidoreductase</keyword>
<keyword evidence="5" id="KW-1185">Reference proteome</keyword>
<dbReference type="Gene3D" id="3.90.180.10">
    <property type="entry name" value="Medium-chain alcohol dehydrogenases, catalytic domain"/>
    <property type="match status" value="1"/>
</dbReference>
<dbReference type="PANTHER" id="PTHR48106">
    <property type="entry name" value="QUINONE OXIDOREDUCTASE PIG3-RELATED"/>
    <property type="match status" value="1"/>
</dbReference>
<dbReference type="eggNOG" id="COG0604">
    <property type="taxonomic scope" value="Bacteria"/>
</dbReference>
<reference evidence="4 5" key="1">
    <citation type="journal article" date="2009" name="Appl. Environ. Microbiol.">
        <title>Three genomes from the phylum Acidobacteria provide insight into the lifestyles of these microorganisms in soils.</title>
        <authorList>
            <person name="Ward N.L."/>
            <person name="Challacombe J.F."/>
            <person name="Janssen P.H."/>
            <person name="Henrissat B."/>
            <person name="Coutinho P.M."/>
            <person name="Wu M."/>
            <person name="Xie G."/>
            <person name="Haft D.H."/>
            <person name="Sait M."/>
            <person name="Badger J."/>
            <person name="Barabote R.D."/>
            <person name="Bradley B."/>
            <person name="Brettin T.S."/>
            <person name="Brinkac L.M."/>
            <person name="Bruce D."/>
            <person name="Creasy T."/>
            <person name="Daugherty S.C."/>
            <person name="Davidsen T.M."/>
            <person name="DeBoy R.T."/>
            <person name="Detter J.C."/>
            <person name="Dodson R.J."/>
            <person name="Durkin A.S."/>
            <person name="Ganapathy A."/>
            <person name="Gwinn-Giglio M."/>
            <person name="Han C.S."/>
            <person name="Khouri H."/>
            <person name="Kiss H."/>
            <person name="Kothari S.P."/>
            <person name="Madupu R."/>
            <person name="Nelson K.E."/>
            <person name="Nelson W.C."/>
            <person name="Paulsen I."/>
            <person name="Penn K."/>
            <person name="Ren Q."/>
            <person name="Rosovitz M.J."/>
            <person name="Selengut J.D."/>
            <person name="Shrivastava S."/>
            <person name="Sullivan S.A."/>
            <person name="Tapia R."/>
            <person name="Thompson L.S."/>
            <person name="Watkins K.L."/>
            <person name="Yang Q."/>
            <person name="Yu C."/>
            <person name="Zafar N."/>
            <person name="Zhou L."/>
            <person name="Kuske C.R."/>
        </authorList>
    </citation>
    <scope>NUCLEOTIDE SEQUENCE [LARGE SCALE GENOMIC DNA]</scope>
    <source>
        <strain evidence="4 5">Ellin345</strain>
    </source>
</reference>
<evidence type="ECO:0000313" key="5">
    <source>
        <dbReference type="Proteomes" id="UP000002432"/>
    </source>
</evidence>
<dbReference type="InterPro" id="IPR011032">
    <property type="entry name" value="GroES-like_sf"/>
</dbReference>
<evidence type="ECO:0000259" key="3">
    <source>
        <dbReference type="SMART" id="SM00829"/>
    </source>
</evidence>
<gene>
    <name evidence="4" type="ordered locus">Acid345_0192</name>
</gene>
<dbReference type="GO" id="GO:0035925">
    <property type="term" value="F:mRNA 3'-UTR AU-rich region binding"/>
    <property type="evidence" value="ECO:0007669"/>
    <property type="project" value="TreeGrafter"/>
</dbReference>
<dbReference type="InterPro" id="IPR020843">
    <property type="entry name" value="ER"/>
</dbReference>
<feature type="domain" description="Enoyl reductase (ER)" evidence="3">
    <location>
        <begin position="10"/>
        <end position="321"/>
    </location>
</feature>
<name>Q1IVA3_KORVE</name>
<dbReference type="CDD" id="cd08241">
    <property type="entry name" value="QOR1"/>
    <property type="match status" value="1"/>
</dbReference>
<dbReference type="InterPro" id="IPR013154">
    <property type="entry name" value="ADH-like_N"/>
</dbReference>
<dbReference type="KEGG" id="aba:Acid345_0192"/>
<evidence type="ECO:0000256" key="2">
    <source>
        <dbReference type="ARBA" id="ARBA00023002"/>
    </source>
</evidence>
<dbReference type="GO" id="GO:0003960">
    <property type="term" value="F:quinone reductase (NADPH) activity"/>
    <property type="evidence" value="ECO:0007669"/>
    <property type="project" value="TreeGrafter"/>
</dbReference>
<dbReference type="STRING" id="204669.Acid345_0192"/>
<dbReference type="OrthoDB" id="9792162at2"/>
<dbReference type="SUPFAM" id="SSF51735">
    <property type="entry name" value="NAD(P)-binding Rossmann-fold domains"/>
    <property type="match status" value="1"/>
</dbReference>
<evidence type="ECO:0000256" key="1">
    <source>
        <dbReference type="ARBA" id="ARBA00022857"/>
    </source>
</evidence>
<dbReference type="GO" id="GO:0005829">
    <property type="term" value="C:cytosol"/>
    <property type="evidence" value="ECO:0007669"/>
    <property type="project" value="TreeGrafter"/>
</dbReference>
<dbReference type="AlphaFoldDB" id="Q1IVA3"/>
<dbReference type="InterPro" id="IPR013149">
    <property type="entry name" value="ADH-like_C"/>
</dbReference>